<dbReference type="GeneID" id="96004284"/>
<sequence length="170" mass="18938">MATLTETDYTRVSTDAAESFADAFYTALNGSRNQLASFYVPAITQPSGRGLPHISYNGDVLNDPVAFATRFEKEMPWTHFEPQSLDVHVLNRALTPVEGKSKKELERNMSLTVQVSGYVRLYERKDGPMKGFSDSFVLVPNKEEVGAKGTGKSGQGRQWVIQTQNLRFVT</sequence>
<dbReference type="SUPFAM" id="SSF54427">
    <property type="entry name" value="NTF2-like"/>
    <property type="match status" value="1"/>
</dbReference>
<dbReference type="PROSITE" id="PS50177">
    <property type="entry name" value="NTF2_DOMAIN"/>
    <property type="match status" value="1"/>
</dbReference>
<dbReference type="EMBL" id="JAAQHG020000007">
    <property type="protein sequence ID" value="KAL1588284.1"/>
    <property type="molecule type" value="Genomic_DNA"/>
</dbReference>
<protein>
    <recommendedName>
        <fullName evidence="1">NTF2 domain-containing protein</fullName>
    </recommendedName>
</protein>
<reference evidence="2 3" key="1">
    <citation type="journal article" date="2020" name="Microbiol. Resour. Announc.">
        <title>Draft Genome Sequence of a Cladosporium Species Isolated from the Mesophotic Ascidian Didemnum maculosum.</title>
        <authorList>
            <person name="Gioti A."/>
            <person name="Siaperas R."/>
            <person name="Nikolaivits E."/>
            <person name="Le Goff G."/>
            <person name="Ouazzani J."/>
            <person name="Kotoulas G."/>
            <person name="Topakas E."/>
        </authorList>
    </citation>
    <scope>NUCLEOTIDE SEQUENCE [LARGE SCALE GENOMIC DNA]</scope>
    <source>
        <strain evidence="2 3">TM138-S3</strain>
    </source>
</reference>
<organism evidence="2 3">
    <name type="scientific">Cladosporium halotolerans</name>
    <dbReference type="NCBI Taxonomy" id="1052096"/>
    <lineage>
        <taxon>Eukaryota</taxon>
        <taxon>Fungi</taxon>
        <taxon>Dikarya</taxon>
        <taxon>Ascomycota</taxon>
        <taxon>Pezizomycotina</taxon>
        <taxon>Dothideomycetes</taxon>
        <taxon>Dothideomycetidae</taxon>
        <taxon>Cladosporiales</taxon>
        <taxon>Cladosporiaceae</taxon>
        <taxon>Cladosporium</taxon>
    </lineage>
</organism>
<dbReference type="InterPro" id="IPR032710">
    <property type="entry name" value="NTF2-like_dom_sf"/>
</dbReference>
<dbReference type="Gene3D" id="3.10.450.50">
    <property type="match status" value="1"/>
</dbReference>
<dbReference type="RefSeq" id="XP_069231389.1">
    <property type="nucleotide sequence ID" value="XM_069371446.1"/>
</dbReference>
<evidence type="ECO:0000313" key="2">
    <source>
        <dbReference type="EMBL" id="KAL1588284.1"/>
    </source>
</evidence>
<dbReference type="InterPro" id="IPR018222">
    <property type="entry name" value="Nuclear_transport_factor_2_euk"/>
</dbReference>
<name>A0AB34KTE1_9PEZI</name>
<accession>A0AB34KTE1</accession>
<feature type="domain" description="NTF2" evidence="1">
    <location>
        <begin position="16"/>
        <end position="168"/>
    </location>
</feature>
<keyword evidence="3" id="KW-1185">Reference proteome</keyword>
<comment type="caution">
    <text evidence="2">The sequence shown here is derived from an EMBL/GenBank/DDBJ whole genome shotgun (WGS) entry which is preliminary data.</text>
</comment>
<dbReference type="Proteomes" id="UP000803884">
    <property type="component" value="Unassembled WGS sequence"/>
</dbReference>
<evidence type="ECO:0000259" key="1">
    <source>
        <dbReference type="PROSITE" id="PS50177"/>
    </source>
</evidence>
<proteinExistence type="predicted"/>
<evidence type="ECO:0000313" key="3">
    <source>
        <dbReference type="Proteomes" id="UP000803884"/>
    </source>
</evidence>
<dbReference type="AlphaFoldDB" id="A0AB34KTE1"/>
<gene>
    <name evidence="2" type="ORF">WHR41_02840</name>
</gene>